<sequence>MRLYFDEEGICVYDRNPVSRDDQTFGMLCHLLAFSTFIIPFGSIIGPLVIWLIKKDHSPYVNEQGKESLNFQISIMIYCIISSILIILFIGVLLLIAIGIAWFILVILASIKANEGSVYRYPVTIRFIK</sequence>
<evidence type="ECO:0000256" key="4">
    <source>
        <dbReference type="ARBA" id="ARBA00023136"/>
    </source>
</evidence>
<dbReference type="EMBL" id="QUBQ01000007">
    <property type="protein sequence ID" value="REK69450.1"/>
    <property type="molecule type" value="Genomic_DNA"/>
</dbReference>
<gene>
    <name evidence="6" type="ORF">DX130_23345</name>
</gene>
<feature type="transmembrane region" description="Helical" evidence="5">
    <location>
        <begin position="25"/>
        <end position="53"/>
    </location>
</feature>
<evidence type="ECO:0000256" key="2">
    <source>
        <dbReference type="ARBA" id="ARBA00022692"/>
    </source>
</evidence>
<feature type="transmembrane region" description="Helical" evidence="5">
    <location>
        <begin position="73"/>
        <end position="106"/>
    </location>
</feature>
<dbReference type="Proteomes" id="UP000261905">
    <property type="component" value="Unassembled WGS sequence"/>
</dbReference>
<accession>A0A371P1K8</accession>
<keyword evidence="7" id="KW-1185">Reference proteome</keyword>
<evidence type="ECO:0000256" key="5">
    <source>
        <dbReference type="SAM" id="Phobius"/>
    </source>
</evidence>
<comment type="caution">
    <text evidence="6">The sequence shown here is derived from an EMBL/GenBank/DDBJ whole genome shotgun (WGS) entry which is preliminary data.</text>
</comment>
<keyword evidence="2 5" id="KW-0812">Transmembrane</keyword>
<dbReference type="Pfam" id="PF09685">
    <property type="entry name" value="MamF_MmsF"/>
    <property type="match status" value="1"/>
</dbReference>
<evidence type="ECO:0000313" key="7">
    <source>
        <dbReference type="Proteomes" id="UP000261905"/>
    </source>
</evidence>
<dbReference type="InterPro" id="IPR019109">
    <property type="entry name" value="MamF_MmsF"/>
</dbReference>
<evidence type="ECO:0000313" key="6">
    <source>
        <dbReference type="EMBL" id="REK69450.1"/>
    </source>
</evidence>
<proteinExistence type="predicted"/>
<reference evidence="6 7" key="1">
    <citation type="submission" date="2018-08" db="EMBL/GenBank/DDBJ databases">
        <title>Paenibacillus sp. M4BSY-1, whole genome shotgun sequence.</title>
        <authorList>
            <person name="Tuo L."/>
        </authorList>
    </citation>
    <scope>NUCLEOTIDE SEQUENCE [LARGE SCALE GENOMIC DNA]</scope>
    <source>
        <strain evidence="6 7">M4BSY-1</strain>
    </source>
</reference>
<dbReference type="OrthoDB" id="9808930at2"/>
<keyword evidence="4 5" id="KW-0472">Membrane</keyword>
<comment type="subcellular location">
    <subcellularLocation>
        <location evidence="1">Membrane</location>
        <topology evidence="1">Multi-pass membrane protein</topology>
    </subcellularLocation>
</comment>
<organism evidence="6 7">
    <name type="scientific">Paenibacillus paeoniae</name>
    <dbReference type="NCBI Taxonomy" id="2292705"/>
    <lineage>
        <taxon>Bacteria</taxon>
        <taxon>Bacillati</taxon>
        <taxon>Bacillota</taxon>
        <taxon>Bacilli</taxon>
        <taxon>Bacillales</taxon>
        <taxon>Paenibacillaceae</taxon>
        <taxon>Paenibacillus</taxon>
    </lineage>
</organism>
<protein>
    <submittedName>
        <fullName evidence="6">DUF4870 domain-containing protein</fullName>
    </submittedName>
</protein>
<evidence type="ECO:0000256" key="3">
    <source>
        <dbReference type="ARBA" id="ARBA00022989"/>
    </source>
</evidence>
<name>A0A371P1K8_9BACL</name>
<dbReference type="AlphaFoldDB" id="A0A371P1K8"/>
<evidence type="ECO:0000256" key="1">
    <source>
        <dbReference type="ARBA" id="ARBA00004141"/>
    </source>
</evidence>
<keyword evidence="3 5" id="KW-1133">Transmembrane helix</keyword>